<keyword evidence="3" id="KW-1185">Reference proteome</keyword>
<dbReference type="EMBL" id="BSUO01000001">
    <property type="protein sequence ID" value="GMA38984.1"/>
    <property type="molecule type" value="Genomic_DNA"/>
</dbReference>
<protein>
    <recommendedName>
        <fullName evidence="1">GerMN domain-containing protein</fullName>
    </recommendedName>
</protein>
<dbReference type="Proteomes" id="UP001157126">
    <property type="component" value="Unassembled WGS sequence"/>
</dbReference>
<evidence type="ECO:0000313" key="2">
    <source>
        <dbReference type="EMBL" id="GMA38984.1"/>
    </source>
</evidence>
<dbReference type="Pfam" id="PF10647">
    <property type="entry name" value="Gmad1"/>
    <property type="match status" value="1"/>
</dbReference>
<dbReference type="SUPFAM" id="SSF82171">
    <property type="entry name" value="DPP6 N-terminal domain-like"/>
    <property type="match status" value="1"/>
</dbReference>
<dbReference type="SMART" id="SM00909">
    <property type="entry name" value="Germane"/>
    <property type="match status" value="1"/>
</dbReference>
<dbReference type="PROSITE" id="PS51257">
    <property type="entry name" value="PROKAR_LIPOPROTEIN"/>
    <property type="match status" value="1"/>
</dbReference>
<dbReference type="InterPro" id="IPR059026">
    <property type="entry name" value="LpqB_N"/>
</dbReference>
<evidence type="ECO:0000259" key="1">
    <source>
        <dbReference type="SMART" id="SM00909"/>
    </source>
</evidence>
<gene>
    <name evidence="2" type="ORF">GCM10025883_10290</name>
</gene>
<name>A0ABQ6IQI5_9MICO</name>
<proteinExistence type="predicted"/>
<feature type="domain" description="GerMN" evidence="1">
    <location>
        <begin position="209"/>
        <end position="300"/>
    </location>
</feature>
<dbReference type="Pfam" id="PF25976">
    <property type="entry name" value="LpqB_N"/>
    <property type="match status" value="1"/>
</dbReference>
<reference evidence="3" key="1">
    <citation type="journal article" date="2019" name="Int. J. Syst. Evol. Microbiol.">
        <title>The Global Catalogue of Microorganisms (GCM) 10K type strain sequencing project: providing services to taxonomists for standard genome sequencing and annotation.</title>
        <authorList>
            <consortium name="The Broad Institute Genomics Platform"/>
            <consortium name="The Broad Institute Genome Sequencing Center for Infectious Disease"/>
            <person name="Wu L."/>
            <person name="Ma J."/>
        </authorList>
    </citation>
    <scope>NUCLEOTIDE SEQUENCE [LARGE SCALE GENOMIC DNA]</scope>
    <source>
        <strain evidence="3">NBRC 113072</strain>
    </source>
</reference>
<sequence>MNGHGRRGRRVSRVIGWTLAASLLGACGGLPSSSPVGRGLEVGANDYAPIRLQFDPPAPGASPQQIVDGFLLASSSDDDDYSAARLFLTGAASSAWTPRSGVTVYSDSNDLTLEGDGEKVSVRAPVRARLDSSGRYYVASPGEVATSTLGLTQVAGEWRISELPDDFGLWLTPFHFGRAYGRFALTYADPVDRSLISDYRWFRQGQGLATSLAKAQLADVPPYLQGAAVTGFPPKSRLVVDSVPIVENVAQVELSTEIRDVATVEQRRSAWAQMFRTLRQVQGVTAVSLSVEGGRLSLVGVDGLPTSLAALGFAQPEAAPRAIVLRTGTRLSAADFTGWLTGGENQRAVDAPPLPEVPLRWERLAISQDLGSGIGVDKARASIYRWTPRDSGSPPTFGSSLTEPAFDRRGQGWIAGVDGAGRPRIWYIQADLPVRTAPEVIEAPWLDQRVTAVKPAPGGRRLAIALTDGAGQTSVYVSGIAVEQGGTPVALQKPWRIAAGLTDVRDLSWVDDSAVAVVAGRKGAKVAPRILPLGEQEAPLAEVNGAAQIVTSGGERGVVVVSEDGAVWRRIGGGWHRHDEVGELIVPGS</sequence>
<dbReference type="Pfam" id="PF10646">
    <property type="entry name" value="Germane"/>
    <property type="match status" value="1"/>
</dbReference>
<evidence type="ECO:0000313" key="3">
    <source>
        <dbReference type="Proteomes" id="UP001157126"/>
    </source>
</evidence>
<accession>A0ABQ6IQI5</accession>
<dbReference type="InterPro" id="IPR019606">
    <property type="entry name" value="GerMN"/>
</dbReference>
<dbReference type="RefSeq" id="WP_284302992.1">
    <property type="nucleotide sequence ID" value="NZ_BSUO01000001.1"/>
</dbReference>
<organism evidence="2 3">
    <name type="scientific">Mobilicoccus caccae</name>
    <dbReference type="NCBI Taxonomy" id="1859295"/>
    <lineage>
        <taxon>Bacteria</taxon>
        <taxon>Bacillati</taxon>
        <taxon>Actinomycetota</taxon>
        <taxon>Actinomycetes</taxon>
        <taxon>Micrococcales</taxon>
        <taxon>Dermatophilaceae</taxon>
        <taxon>Mobilicoccus</taxon>
    </lineage>
</organism>
<dbReference type="InterPro" id="IPR018910">
    <property type="entry name" value="LpqB_C"/>
</dbReference>
<comment type="caution">
    <text evidence="2">The sequence shown here is derived from an EMBL/GenBank/DDBJ whole genome shotgun (WGS) entry which is preliminary data.</text>
</comment>